<evidence type="ECO:0000313" key="2">
    <source>
        <dbReference type="EMBL" id="TFY52552.1"/>
    </source>
</evidence>
<protein>
    <submittedName>
        <fullName evidence="2">Uncharacterized protein</fullName>
    </submittedName>
</protein>
<sequence>AEPQQQGWEEPTTVQAPTWDDEPTVKTVADVWGKEPTPAPEELKAEEPEPQSSAVLPTASEREPATVPSEAQLAPAAAEPVALPTKPLTPAAHTRPSAVAHRGSAKFKTTDQAVVMPSSSFGTGIEKAGMQFGSLSLGGDDLDAPESGEPQAPEAAPAPATPAAPTRAPEPALANVPEPQTVHAPLQQHEPPVLQVTSPPAPAPAPASQTLFQQTLPQTQPQVVSPLQHSLPSSLSQSAIPTQQPSIPSTAPASASMSQFSQHAQGLPQQSLSNHQLPQTQSQNQLHSQQHHQYSQHGLPTHLDPAQSQTQHSPAAPHANQPQGINAAPSYFRQPEAPYFHTPTPPAGQSQESPYGAFGQQLGQQHQGQGSHLGGFSGNEYGYNDNQRQGFYDSYSAPSGFGNRNVLSSHDEIKGLPGSQQQPHGAPGLPPASTQSSQQIPPSSQGAAQSQAGPGQGPPQSYPPPLPYYYGYPQNQYYGSPYNSGYTVPQPFVKYPTVFQGPPGPQSAPSPAAKQPPSAVQPQSPYGQSLYGQQHPTNAYEEIGYSHHSQHSHGQSVGSGLPSNDYGKHQSLYGAGQGMQGFMGLGQSTGPSSGPPLGQRAGASPDNAYKPYSNNAAMKDVGAGVGVGMGQGGVGQGPQGRAGGVQQPSQGGFYGAQRFGGSASGVPQSQQAQQPQGQGPQAHLGYPQGGSDASFYSYQPRQQQGYWQ</sequence>
<reference evidence="2 3" key="1">
    <citation type="submission" date="2019-01" db="EMBL/GenBank/DDBJ databases">
        <title>Genome sequencing of the rare red list fungi Fomitopsis rosea.</title>
        <authorList>
            <person name="Buettner E."/>
            <person name="Kellner H."/>
        </authorList>
    </citation>
    <scope>NUCLEOTIDE SEQUENCE [LARGE SCALE GENOMIC DNA]</scope>
    <source>
        <strain evidence="2 3">DSM 105464</strain>
    </source>
</reference>
<feature type="region of interest" description="Disordered" evidence="1">
    <location>
        <begin position="491"/>
        <end position="614"/>
    </location>
</feature>
<evidence type="ECO:0000256" key="1">
    <source>
        <dbReference type="SAM" id="MobiDB-lite"/>
    </source>
</evidence>
<comment type="caution">
    <text evidence="2">The sequence shown here is derived from an EMBL/GenBank/DDBJ whole genome shotgun (WGS) entry which is preliminary data.</text>
</comment>
<evidence type="ECO:0000313" key="3">
    <source>
        <dbReference type="Proteomes" id="UP000298390"/>
    </source>
</evidence>
<organism evidence="2 3">
    <name type="scientific">Rhodofomes roseus</name>
    <dbReference type="NCBI Taxonomy" id="34475"/>
    <lineage>
        <taxon>Eukaryota</taxon>
        <taxon>Fungi</taxon>
        <taxon>Dikarya</taxon>
        <taxon>Basidiomycota</taxon>
        <taxon>Agaricomycotina</taxon>
        <taxon>Agaricomycetes</taxon>
        <taxon>Polyporales</taxon>
        <taxon>Rhodofomes</taxon>
    </lineage>
</organism>
<gene>
    <name evidence="2" type="ORF">EVJ58_g9953</name>
</gene>
<feature type="compositionally biased region" description="Low complexity" evidence="1">
    <location>
        <begin position="206"/>
        <end position="259"/>
    </location>
</feature>
<name>A0A4Y9XS26_9APHY</name>
<feature type="region of interest" description="Disordered" evidence="1">
    <location>
        <begin position="628"/>
        <end position="708"/>
    </location>
</feature>
<feature type="compositionally biased region" description="Low complexity" evidence="1">
    <location>
        <begin position="279"/>
        <end position="297"/>
    </location>
</feature>
<feature type="compositionally biased region" description="Low complexity" evidence="1">
    <location>
        <begin position="431"/>
        <end position="453"/>
    </location>
</feature>
<feature type="non-terminal residue" evidence="2">
    <location>
        <position position="1"/>
    </location>
</feature>
<dbReference type="STRING" id="34475.A0A4Y9XS26"/>
<feature type="compositionally biased region" description="Low complexity" evidence="1">
    <location>
        <begin position="660"/>
        <end position="682"/>
    </location>
</feature>
<feature type="compositionally biased region" description="Polar residues" evidence="1">
    <location>
        <begin position="260"/>
        <end position="278"/>
    </location>
</feature>
<feature type="compositionally biased region" description="Polar residues" evidence="1">
    <location>
        <begin position="694"/>
        <end position="708"/>
    </location>
</feature>
<feature type="compositionally biased region" description="Low complexity" evidence="1">
    <location>
        <begin position="147"/>
        <end position="174"/>
    </location>
</feature>
<feature type="compositionally biased region" description="Gly residues" evidence="1">
    <location>
        <begin position="628"/>
        <end position="643"/>
    </location>
</feature>
<dbReference type="AlphaFoldDB" id="A0A4Y9XS26"/>
<feature type="compositionally biased region" description="Gly residues" evidence="1">
    <location>
        <begin position="575"/>
        <end position="584"/>
    </location>
</feature>
<feature type="compositionally biased region" description="Low complexity" evidence="1">
    <location>
        <begin position="67"/>
        <end position="84"/>
    </location>
</feature>
<accession>A0A4Y9XS26</accession>
<feature type="compositionally biased region" description="Pro residues" evidence="1">
    <location>
        <begin position="456"/>
        <end position="467"/>
    </location>
</feature>
<feature type="compositionally biased region" description="Polar residues" evidence="1">
    <location>
        <begin position="1"/>
        <end position="16"/>
    </location>
</feature>
<dbReference type="EMBL" id="SEKV01000956">
    <property type="protein sequence ID" value="TFY52552.1"/>
    <property type="molecule type" value="Genomic_DNA"/>
</dbReference>
<feature type="compositionally biased region" description="Low complexity" evidence="1">
    <location>
        <begin position="509"/>
        <end position="525"/>
    </location>
</feature>
<proteinExistence type="predicted"/>
<feature type="compositionally biased region" description="Polar residues" evidence="1">
    <location>
        <begin position="526"/>
        <end position="537"/>
    </location>
</feature>
<feature type="region of interest" description="Disordered" evidence="1">
    <location>
        <begin position="131"/>
        <end position="474"/>
    </location>
</feature>
<dbReference type="Proteomes" id="UP000298390">
    <property type="component" value="Unassembled WGS sequence"/>
</dbReference>
<feature type="compositionally biased region" description="Low complexity" evidence="1">
    <location>
        <begin position="358"/>
        <end position="370"/>
    </location>
</feature>
<feature type="region of interest" description="Disordered" evidence="1">
    <location>
        <begin position="1"/>
        <end position="111"/>
    </location>
</feature>